<feature type="compositionally biased region" description="Low complexity" evidence="1">
    <location>
        <begin position="221"/>
        <end position="238"/>
    </location>
</feature>
<organism evidence="2 3">
    <name type="scientific">Prorocentrum cordatum</name>
    <dbReference type="NCBI Taxonomy" id="2364126"/>
    <lineage>
        <taxon>Eukaryota</taxon>
        <taxon>Sar</taxon>
        <taxon>Alveolata</taxon>
        <taxon>Dinophyceae</taxon>
        <taxon>Prorocentrales</taxon>
        <taxon>Prorocentraceae</taxon>
        <taxon>Prorocentrum</taxon>
    </lineage>
</organism>
<feature type="compositionally biased region" description="Low complexity" evidence="1">
    <location>
        <begin position="129"/>
        <end position="140"/>
    </location>
</feature>
<comment type="caution">
    <text evidence="2">The sequence shown here is derived from an EMBL/GenBank/DDBJ whole genome shotgun (WGS) entry which is preliminary data.</text>
</comment>
<feature type="compositionally biased region" description="Basic residues" evidence="1">
    <location>
        <begin position="239"/>
        <end position="267"/>
    </location>
</feature>
<proteinExistence type="predicted"/>
<reference evidence="2" key="1">
    <citation type="submission" date="2023-10" db="EMBL/GenBank/DDBJ databases">
        <authorList>
            <person name="Chen Y."/>
            <person name="Shah S."/>
            <person name="Dougan E. K."/>
            <person name="Thang M."/>
            <person name="Chan C."/>
        </authorList>
    </citation>
    <scope>NUCLEOTIDE SEQUENCE [LARGE SCALE GENOMIC DNA]</scope>
</reference>
<dbReference type="EMBL" id="CAUYUJ010008091">
    <property type="protein sequence ID" value="CAK0822834.1"/>
    <property type="molecule type" value="Genomic_DNA"/>
</dbReference>
<feature type="compositionally biased region" description="Pro residues" evidence="1">
    <location>
        <begin position="39"/>
        <end position="49"/>
    </location>
</feature>
<evidence type="ECO:0000313" key="3">
    <source>
        <dbReference type="Proteomes" id="UP001189429"/>
    </source>
</evidence>
<accession>A0ABN9RU29</accession>
<feature type="compositionally biased region" description="Low complexity" evidence="1">
    <location>
        <begin position="66"/>
        <end position="83"/>
    </location>
</feature>
<evidence type="ECO:0000256" key="1">
    <source>
        <dbReference type="SAM" id="MobiDB-lite"/>
    </source>
</evidence>
<keyword evidence="3" id="KW-1185">Reference proteome</keyword>
<evidence type="ECO:0000313" key="2">
    <source>
        <dbReference type="EMBL" id="CAK0822834.1"/>
    </source>
</evidence>
<gene>
    <name evidence="2" type="ORF">PCOR1329_LOCUS23745</name>
</gene>
<feature type="compositionally biased region" description="Basic residues" evidence="1">
    <location>
        <begin position="15"/>
        <end position="24"/>
    </location>
</feature>
<sequence>MRRARDAAAAWRAGFRGRRSGRGLRHTDPAPLVGRLPGQRPPRPTPAPTPGGVQAGGGSEVAKGSAPPTAAAAAAAPLQLAALVGRSPDPRPQGRAGPRAVPLGPERPAASGGGDCEDDSDVGPERSVGPAGCGAAAPTGDIQEGSLIVGEAEKGDGRGSCEMPGPWAAGVASGPAQREADGFGSQSHLDSEALNEGSRGAVAPRSWGATLAANSRRIRGPSRCSSTAGPSSSSSATRSTRRRRRPPGRRPRSRRPRVGRRRGRSRRSAPQLGR</sequence>
<name>A0ABN9RU29_9DINO</name>
<feature type="region of interest" description="Disordered" evidence="1">
    <location>
        <begin position="1"/>
        <end position="274"/>
    </location>
</feature>
<dbReference type="Proteomes" id="UP001189429">
    <property type="component" value="Unassembled WGS sequence"/>
</dbReference>
<protein>
    <submittedName>
        <fullName evidence="2">Uncharacterized protein</fullName>
    </submittedName>
</protein>